<dbReference type="RefSeq" id="XP_023118902.2">
    <property type="nucleotide sequence ID" value="XM_023263134.3"/>
</dbReference>
<dbReference type="CDD" id="cd03590">
    <property type="entry name" value="CLECT_DC-SIGN_like"/>
    <property type="match status" value="1"/>
</dbReference>
<dbReference type="InterPro" id="IPR016187">
    <property type="entry name" value="CTDL_fold"/>
</dbReference>
<evidence type="ECO:0000256" key="1">
    <source>
        <dbReference type="ARBA" id="ARBA00022734"/>
    </source>
</evidence>
<feature type="domain" description="C-type lectin" evidence="4">
    <location>
        <begin position="91"/>
        <end position="207"/>
    </location>
</feature>
<dbReference type="InterPro" id="IPR033989">
    <property type="entry name" value="CD209-like_CTLD"/>
</dbReference>
<evidence type="ECO:0000259" key="4">
    <source>
        <dbReference type="PROSITE" id="PS50041"/>
    </source>
</evidence>
<proteinExistence type="predicted"/>
<organism evidence="5 6">
    <name type="scientific">Amphiprion ocellaris</name>
    <name type="common">Clown anemonefish</name>
    <dbReference type="NCBI Taxonomy" id="80972"/>
    <lineage>
        <taxon>Eukaryota</taxon>
        <taxon>Metazoa</taxon>
        <taxon>Chordata</taxon>
        <taxon>Craniata</taxon>
        <taxon>Vertebrata</taxon>
        <taxon>Euteleostomi</taxon>
        <taxon>Actinopterygii</taxon>
        <taxon>Neopterygii</taxon>
        <taxon>Teleostei</taxon>
        <taxon>Neoteleostei</taxon>
        <taxon>Acanthomorphata</taxon>
        <taxon>Ovalentaria</taxon>
        <taxon>Pomacentridae</taxon>
        <taxon>Amphiprion</taxon>
    </lineage>
</organism>
<dbReference type="AlphaFoldDB" id="A0A3Q1BY78"/>
<dbReference type="SUPFAM" id="SSF56436">
    <property type="entry name" value="C-type lectin-like"/>
    <property type="match status" value="1"/>
</dbReference>
<dbReference type="GeneID" id="111563861"/>
<dbReference type="InterPro" id="IPR050111">
    <property type="entry name" value="C-type_lectin/snaclec_domain"/>
</dbReference>
<evidence type="ECO:0000256" key="2">
    <source>
        <dbReference type="ARBA" id="ARBA00023157"/>
    </source>
</evidence>
<reference evidence="5 6" key="1">
    <citation type="submission" date="2022-01" db="EMBL/GenBank/DDBJ databases">
        <title>A chromosome-scale genome assembly of the false clownfish, Amphiprion ocellaris.</title>
        <authorList>
            <person name="Ryu T."/>
        </authorList>
    </citation>
    <scope>NUCLEOTIDE SEQUENCE [LARGE SCALE GENOMIC DNA]</scope>
</reference>
<feature type="transmembrane region" description="Helical" evidence="3">
    <location>
        <begin position="45"/>
        <end position="66"/>
    </location>
</feature>
<dbReference type="KEGG" id="aoce:111563861"/>
<keyword evidence="6" id="KW-1185">Reference proteome</keyword>
<dbReference type="PROSITE" id="PS00615">
    <property type="entry name" value="C_TYPE_LECTIN_1"/>
    <property type="match status" value="1"/>
</dbReference>
<keyword evidence="1" id="KW-0430">Lectin</keyword>
<accession>A0A3Q1BY78</accession>
<evidence type="ECO:0000313" key="5">
    <source>
        <dbReference type="Ensembl" id="ENSAOCP00000019837.2"/>
    </source>
</evidence>
<dbReference type="GeneTree" id="ENSGT01020000230338"/>
<dbReference type="GO" id="GO:0030246">
    <property type="term" value="F:carbohydrate binding"/>
    <property type="evidence" value="ECO:0007669"/>
    <property type="project" value="UniProtKB-KW"/>
</dbReference>
<keyword evidence="3" id="KW-1133">Transmembrane helix</keyword>
<protein>
    <recommendedName>
        <fullName evidence="4">C-type lectin domain-containing protein</fullName>
    </recommendedName>
</protein>
<reference evidence="5" key="2">
    <citation type="submission" date="2025-08" db="UniProtKB">
        <authorList>
            <consortium name="Ensembl"/>
        </authorList>
    </citation>
    <scope>IDENTIFICATION</scope>
</reference>
<dbReference type="PANTHER" id="PTHR22803">
    <property type="entry name" value="MANNOSE, PHOSPHOLIPASE, LECTIN RECEPTOR RELATED"/>
    <property type="match status" value="1"/>
</dbReference>
<keyword evidence="3" id="KW-0472">Membrane</keyword>
<keyword evidence="3" id="KW-0812">Transmembrane</keyword>
<evidence type="ECO:0000313" key="6">
    <source>
        <dbReference type="Proteomes" id="UP001501940"/>
    </source>
</evidence>
<dbReference type="Gene3D" id="3.10.100.10">
    <property type="entry name" value="Mannose-Binding Protein A, subunit A"/>
    <property type="match status" value="1"/>
</dbReference>
<dbReference type="Ensembl" id="ENSAOCT00000014586.2">
    <property type="protein sequence ID" value="ENSAOCP00000019837.2"/>
    <property type="gene ID" value="ENSAOCG00000003507.2"/>
</dbReference>
<dbReference type="SMART" id="SM00034">
    <property type="entry name" value="CLECT"/>
    <property type="match status" value="1"/>
</dbReference>
<name>A0A3Q1BY78_AMPOC</name>
<dbReference type="InterPro" id="IPR018378">
    <property type="entry name" value="C-type_lectin_CS"/>
</dbReference>
<keyword evidence="2" id="KW-1015">Disulfide bond</keyword>
<dbReference type="InterPro" id="IPR016186">
    <property type="entry name" value="C-type_lectin-like/link_sf"/>
</dbReference>
<dbReference type="Proteomes" id="UP001501940">
    <property type="component" value="Chromosome 4"/>
</dbReference>
<dbReference type="InterPro" id="IPR001304">
    <property type="entry name" value="C-type_lectin-like"/>
</dbReference>
<reference evidence="5" key="3">
    <citation type="submission" date="2025-09" db="UniProtKB">
        <authorList>
            <consortium name="Ensembl"/>
        </authorList>
    </citation>
    <scope>IDENTIFICATION</scope>
</reference>
<dbReference type="PROSITE" id="PS50041">
    <property type="entry name" value="C_TYPE_LECTIN_2"/>
    <property type="match status" value="1"/>
</dbReference>
<dbReference type="Pfam" id="PF00059">
    <property type="entry name" value="Lectin_C"/>
    <property type="match status" value="1"/>
</dbReference>
<evidence type="ECO:0000256" key="3">
    <source>
        <dbReference type="SAM" id="Phobius"/>
    </source>
</evidence>
<sequence>MAVFLHSGKLDNIAEVGEYQQFPRSEPVATAAATRRTLKPNLRHLSVVLLSFGILCVLQAVLNISLRVGLSESTEKGMTKEETCPQGWLLLGSSCYYVSLQRRSWDLSRQDCLLRDADLVIINSRQEQDFLTGLATTVWVGMTDRQEEGSWIWVDGTPVNKDGSLLWALGQPDNAFGGEDCGDLWATETFKGLNDFNCSARAQWICEKTIR</sequence>